<feature type="domain" description="ABC transporter" evidence="8">
    <location>
        <begin position="181"/>
        <end position="433"/>
    </location>
</feature>
<evidence type="ECO:0000256" key="1">
    <source>
        <dbReference type="ARBA" id="ARBA00011054"/>
    </source>
</evidence>
<dbReference type="PROSITE" id="PS50893">
    <property type="entry name" value="ABC_TRANSPORTER_2"/>
    <property type="match status" value="2"/>
</dbReference>
<dbReference type="InterPro" id="IPR058770">
    <property type="entry name" value="PWI_ABCF3"/>
</dbReference>
<keyword evidence="6" id="KW-0175">Coiled coil</keyword>
<evidence type="ECO:0000256" key="6">
    <source>
        <dbReference type="SAM" id="Coils"/>
    </source>
</evidence>
<feature type="region of interest" description="Disordered" evidence="7">
    <location>
        <begin position="135"/>
        <end position="170"/>
    </location>
</feature>
<dbReference type="PROSITE" id="PS00211">
    <property type="entry name" value="ABC_TRANSPORTER_1"/>
    <property type="match status" value="1"/>
</dbReference>
<protein>
    <submittedName>
        <fullName evidence="10">ABC transporter domain-containing protein</fullName>
    </submittedName>
</protein>
<evidence type="ECO:0000256" key="5">
    <source>
        <dbReference type="ARBA" id="ARBA00022990"/>
    </source>
</evidence>
<dbReference type="FunFam" id="3.40.50.300:FF:001438">
    <property type="entry name" value="ATP-binding cassette sub-family F member 3"/>
    <property type="match status" value="1"/>
</dbReference>
<dbReference type="InterPro" id="IPR003593">
    <property type="entry name" value="AAA+_ATPase"/>
</dbReference>
<dbReference type="WBParaSite" id="nRc.2.0.1.t27638-RA">
    <property type="protein sequence ID" value="nRc.2.0.1.t27638-RA"/>
    <property type="gene ID" value="nRc.2.0.1.g27638"/>
</dbReference>
<keyword evidence="4" id="KW-0067">ATP-binding</keyword>
<keyword evidence="9" id="KW-1185">Reference proteome</keyword>
<dbReference type="PANTHER" id="PTHR19211:SF117">
    <property type="entry name" value="ATP-BINDING CASSETTE SUB-FAMILY F MEMBER 3"/>
    <property type="match status" value="1"/>
</dbReference>
<dbReference type="OMA" id="CTHIADI"/>
<evidence type="ECO:0000256" key="3">
    <source>
        <dbReference type="ARBA" id="ARBA00022741"/>
    </source>
</evidence>
<dbReference type="GO" id="GO:0005524">
    <property type="term" value="F:ATP binding"/>
    <property type="evidence" value="ECO:0007669"/>
    <property type="project" value="UniProtKB-KW"/>
</dbReference>
<evidence type="ECO:0000259" key="8">
    <source>
        <dbReference type="PROSITE" id="PS50893"/>
    </source>
</evidence>
<dbReference type="InterPro" id="IPR027417">
    <property type="entry name" value="P-loop_NTPase"/>
</dbReference>
<dbReference type="InterPro" id="IPR003439">
    <property type="entry name" value="ABC_transporter-like_ATP-bd"/>
</dbReference>
<feature type="domain" description="ABC transporter" evidence="8">
    <location>
        <begin position="500"/>
        <end position="718"/>
    </location>
</feature>
<dbReference type="InterPro" id="IPR032781">
    <property type="entry name" value="ABC_tran_Xtn"/>
</dbReference>
<dbReference type="InterPro" id="IPR050611">
    <property type="entry name" value="ABCF"/>
</dbReference>
<dbReference type="Pfam" id="PF00005">
    <property type="entry name" value="ABC_tran"/>
    <property type="match status" value="2"/>
</dbReference>
<comment type="similarity">
    <text evidence="1">Belongs to the ABC transporter superfamily. ABCF family. EF3 subfamily.</text>
</comment>
<dbReference type="AlphaFoldDB" id="A0A915JNG5"/>
<dbReference type="GO" id="GO:0016887">
    <property type="term" value="F:ATP hydrolysis activity"/>
    <property type="evidence" value="ECO:0007669"/>
    <property type="project" value="InterPro"/>
</dbReference>
<dbReference type="FunFam" id="3.40.50.300:FF:000104">
    <property type="entry name" value="ATP-binding cassette sub-family F member 3"/>
    <property type="match status" value="1"/>
</dbReference>
<evidence type="ECO:0000256" key="4">
    <source>
        <dbReference type="ARBA" id="ARBA00022840"/>
    </source>
</evidence>
<keyword evidence="3" id="KW-0547">Nucleotide-binding</keyword>
<organism evidence="9 10">
    <name type="scientific">Romanomermis culicivorax</name>
    <name type="common">Nematode worm</name>
    <dbReference type="NCBI Taxonomy" id="13658"/>
    <lineage>
        <taxon>Eukaryota</taxon>
        <taxon>Metazoa</taxon>
        <taxon>Ecdysozoa</taxon>
        <taxon>Nematoda</taxon>
        <taxon>Enoplea</taxon>
        <taxon>Dorylaimia</taxon>
        <taxon>Mermithida</taxon>
        <taxon>Mermithoidea</taxon>
        <taxon>Mermithidae</taxon>
        <taxon>Romanomermis</taxon>
    </lineage>
</organism>
<dbReference type="SMART" id="SM00382">
    <property type="entry name" value="AAA"/>
    <property type="match status" value="2"/>
</dbReference>
<evidence type="ECO:0000313" key="9">
    <source>
        <dbReference type="Proteomes" id="UP000887565"/>
    </source>
</evidence>
<feature type="compositionally biased region" description="Basic and acidic residues" evidence="7">
    <location>
        <begin position="135"/>
        <end position="145"/>
    </location>
</feature>
<evidence type="ECO:0000256" key="2">
    <source>
        <dbReference type="ARBA" id="ARBA00022737"/>
    </source>
</evidence>
<dbReference type="Pfam" id="PF26051">
    <property type="entry name" value="PWI_ABCF3"/>
    <property type="match status" value="1"/>
</dbReference>
<reference evidence="10" key="1">
    <citation type="submission" date="2022-11" db="UniProtKB">
        <authorList>
            <consortium name="WormBaseParasite"/>
        </authorList>
    </citation>
    <scope>IDENTIFICATION</scope>
</reference>
<dbReference type="PANTHER" id="PTHR19211">
    <property type="entry name" value="ATP-BINDING TRANSPORT PROTEIN-RELATED"/>
    <property type="match status" value="1"/>
</dbReference>
<name>A0A915JNG5_ROMCU</name>
<dbReference type="SUPFAM" id="SSF52540">
    <property type="entry name" value="P-loop containing nucleoside triphosphate hydrolases"/>
    <property type="match status" value="2"/>
</dbReference>
<dbReference type="Gene3D" id="3.40.50.300">
    <property type="entry name" value="P-loop containing nucleotide triphosphate hydrolases"/>
    <property type="match status" value="2"/>
</dbReference>
<keyword evidence="2" id="KW-0677">Repeat</keyword>
<accession>A0A915JNG5</accession>
<evidence type="ECO:0000256" key="7">
    <source>
        <dbReference type="SAM" id="MobiDB-lite"/>
    </source>
</evidence>
<feature type="coiled-coil region" evidence="6">
    <location>
        <begin position="264"/>
        <end position="291"/>
    </location>
</feature>
<evidence type="ECO:0000313" key="10">
    <source>
        <dbReference type="WBParaSite" id="nRc.2.0.1.t27638-RA"/>
    </source>
</evidence>
<proteinExistence type="inferred from homology"/>
<dbReference type="Proteomes" id="UP000887565">
    <property type="component" value="Unplaced"/>
</dbReference>
<keyword evidence="5" id="KW-0007">Acetylation</keyword>
<dbReference type="Pfam" id="PF12848">
    <property type="entry name" value="ABC_tran_Xtn"/>
    <property type="match status" value="1"/>
</dbReference>
<dbReference type="CDD" id="cd03221">
    <property type="entry name" value="ABCF_EF-3"/>
    <property type="match status" value="2"/>
</dbReference>
<dbReference type="InterPro" id="IPR017871">
    <property type="entry name" value="ABC_transporter-like_CS"/>
</dbReference>
<sequence length="718" mass="81573">MVKIVEEKLNDKFPLIDDEIKSYVLSIIDENQGEFTGANDIYDAIGDILVSASDGSASSQVDEFCRELTKILNISKKVDSDKSSKVGDRRLLTGPVSFSVENPKKEDDSTEANLWSMSRNNFSNADVKKLEKAESKLKNKQEKKIQNSNSSTKLASDKDSLASVNQPTNNSSSYNDFCTDIKLENFDMFFGDRKLLVDANMTLVFGRRYGLVGRNGLGKTTLLKMISTGNLKIPSRLTVLHVEQEVNGDDTIVIDSVLESDEKRHNLLNREKEIQRKLNNHEDHKSDAEQKQLAEELHDIYEKLTSIEADKAPARAASILVGLGFDFDAQKRPTKEFSGGWRMRLALARALFLQPDLLLLDEPTNMLDIKAIYWLENYLQNWKTTMLVVSHDRNFLNKISTDIILLRNQRLDHYSGDYDNFEKARAEKLKNEQREYDAQKQLREHVQTFIDRFRYNANRAALVQSKIKMLEKLPVLKPIETDADVKFDFPASERINATVLQLDEITFAYDPKDKSTLIFEKCDLNADADSRICIVGENGAGKTTLLKLLNGELEPTSGFRRPHRTLKIAYFTQHHVDQLLYDQNALQFIQTKFPGQTMENYRAALGRFGISGDLVFQPIASLSGGQKSRLAFSLICMQAPNFLILDEPTNHLDIESVEALGAALQKFEGGVILVSHDERLIELVCKELWLVKNKNVKRIEGGLKEYKKIIEQELAEMR</sequence>